<evidence type="ECO:0000256" key="10">
    <source>
        <dbReference type="SAM" id="MobiDB-lite"/>
    </source>
</evidence>
<dbReference type="Pfam" id="PF08953">
    <property type="entry name" value="DUF1899"/>
    <property type="match status" value="1"/>
</dbReference>
<dbReference type="Gene3D" id="2.130.10.10">
    <property type="entry name" value="YVTN repeat-like/Quinoprotein amine dehydrogenase"/>
    <property type="match status" value="1"/>
</dbReference>
<dbReference type="InterPro" id="IPR015943">
    <property type="entry name" value="WD40/YVTN_repeat-like_dom_sf"/>
</dbReference>
<dbReference type="AlphaFoldDB" id="A0A2B7Z663"/>
<dbReference type="SMART" id="SM01166">
    <property type="entry name" value="DUF1899"/>
    <property type="match status" value="1"/>
</dbReference>
<dbReference type="InterPro" id="IPR015505">
    <property type="entry name" value="Coronin"/>
</dbReference>
<evidence type="ECO:0000256" key="6">
    <source>
        <dbReference type="ARBA" id="ARBA00023203"/>
    </source>
</evidence>
<feature type="domain" description="DUF1899" evidence="12">
    <location>
        <begin position="42"/>
        <end position="95"/>
    </location>
</feature>
<evidence type="ECO:0000256" key="4">
    <source>
        <dbReference type="ARBA" id="ARBA00022737"/>
    </source>
</evidence>
<comment type="similarity">
    <text evidence="1 9">Belongs to the WD repeat coronin family.</text>
</comment>
<dbReference type="GO" id="GO:0007015">
    <property type="term" value="P:actin filament organization"/>
    <property type="evidence" value="ECO:0007669"/>
    <property type="project" value="TreeGrafter"/>
</dbReference>
<keyword evidence="5" id="KW-0175">Coiled coil</keyword>
<accession>A0A2B7Z663</accession>
<dbReference type="PROSITE" id="PS50294">
    <property type="entry name" value="WD_REPEATS_REGION"/>
    <property type="match status" value="3"/>
</dbReference>
<dbReference type="InterPro" id="IPR019775">
    <property type="entry name" value="WD40_repeat_CS"/>
</dbReference>
<dbReference type="GO" id="GO:0051015">
    <property type="term" value="F:actin filament binding"/>
    <property type="evidence" value="ECO:0007669"/>
    <property type="project" value="TreeGrafter"/>
</dbReference>
<sequence>MSPCPSRLTAMISRNRTRLRTLNKKGMLCSFPFVILAGLGLYFYSNPQEQCYDNLHISKNAWDTNLVKVNPKYISVNWETSGGGAFAVLPLNETGKVPDRFPLFRGHTAVVLDTDWNPFNDSLIASGSDDGKVFLWRVPENFTLHTDAEEIADIAPVGKLSGHPRKVGHVLFNSAAENVLASSSGDYTVKIWDIESGSSKLTLKHTDVIQSMSWSANGSMLVTTSRDKTLRFWDVRQEKPAYETAGHSGAKNSRAVWMGEHDRVATTGFSKMSDRQLALWDVRAPREPINGFKSLDSISGVCMPFWDDGTQCLYLAGKGDGNIRYFEYENDKFEYLSEYKSADPQRGIGFMPKRGVNMHDNEVVRALKTVNDTYIEPISFIVPRRAEMFQDDIYPPTTGLKPAMSAAEWFDGKEALPPKIDLGSLYGGEGLKEVSPQTAPSPAPKPGSPVKEVQPAPKEPEPSKSAPVPVKVNPPPSAKEQSSSIAAMASKYADEEENEEELDDSSSFEEVQKPASSRPPTITFSPPEASEPVPSPKVAPKAETPPTVSATEKSASRTPIADISAGVQDVVQRELSSIRTLIAEQGRTIAAQTQQIGFLTNEIEDLKAKLT</sequence>
<comment type="subunit">
    <text evidence="7">Binds to F-actin.</text>
</comment>
<evidence type="ECO:0000256" key="7">
    <source>
        <dbReference type="ARBA" id="ARBA00062568"/>
    </source>
</evidence>
<dbReference type="InterPro" id="IPR015048">
    <property type="entry name" value="DUF1899"/>
</dbReference>
<comment type="caution">
    <text evidence="13">The sequence shown here is derived from an EMBL/GenBank/DDBJ whole genome shotgun (WGS) entry which is preliminary data.</text>
</comment>
<feature type="region of interest" description="Disordered" evidence="10">
    <location>
        <begin position="427"/>
        <end position="561"/>
    </location>
</feature>
<feature type="repeat" description="WD" evidence="8">
    <location>
        <begin position="202"/>
        <end position="243"/>
    </location>
</feature>
<proteinExistence type="inferred from homology"/>
<evidence type="ECO:0000256" key="5">
    <source>
        <dbReference type="ARBA" id="ARBA00023054"/>
    </source>
</evidence>
<dbReference type="SMART" id="SM00320">
    <property type="entry name" value="WD40"/>
    <property type="match status" value="4"/>
</dbReference>
<feature type="compositionally biased region" description="Acidic residues" evidence="10">
    <location>
        <begin position="494"/>
        <end position="507"/>
    </location>
</feature>
<feature type="repeat" description="WD" evidence="8">
    <location>
        <begin position="104"/>
        <end position="146"/>
    </location>
</feature>
<dbReference type="InterPro" id="IPR020472">
    <property type="entry name" value="WD40_PAC1"/>
</dbReference>
<dbReference type="Pfam" id="PF00400">
    <property type="entry name" value="WD40"/>
    <property type="match status" value="3"/>
</dbReference>
<feature type="compositionally biased region" description="Polar residues" evidence="10">
    <location>
        <begin position="546"/>
        <end position="557"/>
    </location>
</feature>
<dbReference type="GO" id="GO:0030479">
    <property type="term" value="C:actin cortical patch"/>
    <property type="evidence" value="ECO:0007669"/>
    <property type="project" value="UniProtKB-ARBA"/>
</dbReference>
<dbReference type="EMBL" id="PDND01000112">
    <property type="protein sequence ID" value="PGH31864.1"/>
    <property type="molecule type" value="Genomic_DNA"/>
</dbReference>
<keyword evidence="11" id="KW-1133">Transmembrane helix</keyword>
<dbReference type="SMART" id="SM01167">
    <property type="entry name" value="DUF1900"/>
    <property type="match status" value="1"/>
</dbReference>
<dbReference type="PANTHER" id="PTHR10856:SF0">
    <property type="entry name" value="CORONIN"/>
    <property type="match status" value="1"/>
</dbReference>
<keyword evidence="14" id="KW-1185">Reference proteome</keyword>
<organism evidence="13 14">
    <name type="scientific">[Emmonsia] crescens</name>
    <dbReference type="NCBI Taxonomy" id="73230"/>
    <lineage>
        <taxon>Eukaryota</taxon>
        <taxon>Fungi</taxon>
        <taxon>Dikarya</taxon>
        <taxon>Ascomycota</taxon>
        <taxon>Pezizomycotina</taxon>
        <taxon>Eurotiomycetes</taxon>
        <taxon>Eurotiomycetidae</taxon>
        <taxon>Onygenales</taxon>
        <taxon>Ajellomycetaceae</taxon>
        <taxon>Emergomyces</taxon>
    </lineage>
</organism>
<dbReference type="VEuPathDB" id="FungiDB:EMCG_06185"/>
<keyword evidence="11" id="KW-0472">Membrane</keyword>
<dbReference type="Proteomes" id="UP000226031">
    <property type="component" value="Unassembled WGS sequence"/>
</dbReference>
<evidence type="ECO:0000256" key="9">
    <source>
        <dbReference type="RuleBase" id="RU280818"/>
    </source>
</evidence>
<keyword evidence="11" id="KW-0812">Transmembrane</keyword>
<dbReference type="PRINTS" id="PR00320">
    <property type="entry name" value="GPROTEINBRPT"/>
</dbReference>
<dbReference type="PROSITE" id="PS50082">
    <property type="entry name" value="WD_REPEATS_2"/>
    <property type="match status" value="3"/>
</dbReference>
<dbReference type="Pfam" id="PF16300">
    <property type="entry name" value="WD40_4"/>
    <property type="match status" value="1"/>
</dbReference>
<dbReference type="SUPFAM" id="SSF50978">
    <property type="entry name" value="WD40 repeat-like"/>
    <property type="match status" value="1"/>
</dbReference>
<feature type="repeat" description="WD" evidence="8">
    <location>
        <begin position="160"/>
        <end position="202"/>
    </location>
</feature>
<evidence type="ECO:0000256" key="1">
    <source>
        <dbReference type="ARBA" id="ARBA00009482"/>
    </source>
</evidence>
<reference evidence="13 14" key="1">
    <citation type="submission" date="2017-10" db="EMBL/GenBank/DDBJ databases">
        <title>Comparative genomics in systemic dimorphic fungi from Ajellomycetaceae.</title>
        <authorList>
            <person name="Munoz J.F."/>
            <person name="Mcewen J.G."/>
            <person name="Clay O.K."/>
            <person name="Cuomo C.A."/>
        </authorList>
    </citation>
    <scope>NUCLEOTIDE SEQUENCE [LARGE SCALE GENOMIC DNA]</scope>
    <source>
        <strain evidence="13 14">UAMH4076</strain>
    </source>
</reference>
<feature type="compositionally biased region" description="Polar residues" evidence="10">
    <location>
        <begin position="514"/>
        <end position="524"/>
    </location>
</feature>
<keyword evidence="4 9" id="KW-0677">Repeat</keyword>
<evidence type="ECO:0000256" key="2">
    <source>
        <dbReference type="ARBA" id="ARBA00022553"/>
    </source>
</evidence>
<dbReference type="STRING" id="73230.A0A2B7Z663"/>
<dbReference type="PANTHER" id="PTHR10856">
    <property type="entry name" value="CORONIN"/>
    <property type="match status" value="1"/>
</dbReference>
<dbReference type="InterPro" id="IPR001680">
    <property type="entry name" value="WD40_rpt"/>
</dbReference>
<evidence type="ECO:0000256" key="8">
    <source>
        <dbReference type="PROSITE-ProRule" id="PRU00221"/>
    </source>
</evidence>
<evidence type="ECO:0000313" key="14">
    <source>
        <dbReference type="Proteomes" id="UP000226031"/>
    </source>
</evidence>
<dbReference type="FunFam" id="2.130.10.10:FF:000197">
    <property type="entry name" value="Coronin"/>
    <property type="match status" value="1"/>
</dbReference>
<feature type="transmembrane region" description="Helical" evidence="11">
    <location>
        <begin position="26"/>
        <end position="44"/>
    </location>
</feature>
<keyword evidence="6" id="KW-0009">Actin-binding</keyword>
<evidence type="ECO:0000256" key="3">
    <source>
        <dbReference type="ARBA" id="ARBA00022574"/>
    </source>
</evidence>
<protein>
    <recommendedName>
        <fullName evidence="9">Coronin</fullName>
    </recommendedName>
</protein>
<dbReference type="PROSITE" id="PS00678">
    <property type="entry name" value="WD_REPEATS_1"/>
    <property type="match status" value="2"/>
</dbReference>
<evidence type="ECO:0000313" key="13">
    <source>
        <dbReference type="EMBL" id="PGH31864.1"/>
    </source>
</evidence>
<gene>
    <name evidence="13" type="ORF">GX50_05362</name>
</gene>
<evidence type="ECO:0000256" key="11">
    <source>
        <dbReference type="SAM" id="Phobius"/>
    </source>
</evidence>
<keyword evidence="2" id="KW-0597">Phosphoprotein</keyword>
<name>A0A2B7Z663_9EURO</name>
<dbReference type="InterPro" id="IPR036322">
    <property type="entry name" value="WD40_repeat_dom_sf"/>
</dbReference>
<evidence type="ECO:0000259" key="12">
    <source>
        <dbReference type="SMART" id="SM01166"/>
    </source>
</evidence>
<keyword evidence="3 8" id="KW-0853">WD repeat</keyword>